<protein>
    <submittedName>
        <fullName evidence="2">Uncharacterized protein</fullName>
    </submittedName>
</protein>
<reference evidence="3" key="1">
    <citation type="journal article" date="2011" name="PLoS Genet.">
        <title>Genomic analysis of the necrotrophic fungal pathogens Sclerotinia sclerotiorum and Botrytis cinerea.</title>
        <authorList>
            <person name="Amselem J."/>
            <person name="Cuomo C.A."/>
            <person name="van Kan J.A."/>
            <person name="Viaud M."/>
            <person name="Benito E.P."/>
            <person name="Couloux A."/>
            <person name="Coutinho P.M."/>
            <person name="de Vries R.P."/>
            <person name="Dyer P.S."/>
            <person name="Fillinger S."/>
            <person name="Fournier E."/>
            <person name="Gout L."/>
            <person name="Hahn M."/>
            <person name="Kohn L."/>
            <person name="Lapalu N."/>
            <person name="Plummer K.M."/>
            <person name="Pradier J.M."/>
            <person name="Quevillon E."/>
            <person name="Sharon A."/>
            <person name="Simon A."/>
            <person name="ten Have A."/>
            <person name="Tudzynski B."/>
            <person name="Tudzynski P."/>
            <person name="Wincker P."/>
            <person name="Andrew M."/>
            <person name="Anthouard V."/>
            <person name="Beever R.E."/>
            <person name="Beffa R."/>
            <person name="Benoit I."/>
            <person name="Bouzid O."/>
            <person name="Brault B."/>
            <person name="Chen Z."/>
            <person name="Choquer M."/>
            <person name="Collemare J."/>
            <person name="Cotton P."/>
            <person name="Danchin E.G."/>
            <person name="Da Silva C."/>
            <person name="Gautier A."/>
            <person name="Giraud C."/>
            <person name="Giraud T."/>
            <person name="Gonzalez C."/>
            <person name="Grossetete S."/>
            <person name="Guldener U."/>
            <person name="Henrissat B."/>
            <person name="Howlett B.J."/>
            <person name="Kodira C."/>
            <person name="Kretschmer M."/>
            <person name="Lappartient A."/>
            <person name="Leroch M."/>
            <person name="Levis C."/>
            <person name="Mauceli E."/>
            <person name="Neuveglise C."/>
            <person name="Oeser B."/>
            <person name="Pearson M."/>
            <person name="Poulain J."/>
            <person name="Poussereau N."/>
            <person name="Quesneville H."/>
            <person name="Rascle C."/>
            <person name="Schumacher J."/>
            <person name="Segurens B."/>
            <person name="Sexton A."/>
            <person name="Silva E."/>
            <person name="Sirven C."/>
            <person name="Soanes D.M."/>
            <person name="Talbot N.J."/>
            <person name="Templeton M."/>
            <person name="Yandava C."/>
            <person name="Yarden O."/>
            <person name="Zeng Q."/>
            <person name="Rollins J.A."/>
            <person name="Lebrun M.H."/>
            <person name="Dickman M."/>
        </authorList>
    </citation>
    <scope>NUCLEOTIDE SEQUENCE [LARGE SCALE GENOMIC DNA]</scope>
    <source>
        <strain evidence="3">ATCC 18683 / 1980 / Ss-1</strain>
    </source>
</reference>
<feature type="transmembrane region" description="Helical" evidence="1">
    <location>
        <begin position="64"/>
        <end position="86"/>
    </location>
</feature>
<dbReference type="InParanoid" id="A7EIY9"/>
<name>A7EIY9_SCLS1</name>
<feature type="transmembrane region" description="Helical" evidence="1">
    <location>
        <begin position="24"/>
        <end position="43"/>
    </location>
</feature>
<dbReference type="KEGG" id="ssl:SS1G_05282"/>
<dbReference type="HOGENOM" id="CLU_2484676_0_0_1"/>
<keyword evidence="1" id="KW-0472">Membrane</keyword>
<keyword evidence="1" id="KW-0812">Transmembrane</keyword>
<dbReference type="GeneID" id="5490018"/>
<dbReference type="Proteomes" id="UP000001312">
    <property type="component" value="Unassembled WGS sequence"/>
</dbReference>
<gene>
    <name evidence="2" type="ORF">SS1G_05282</name>
</gene>
<dbReference type="AlphaFoldDB" id="A7EIY9"/>
<accession>A7EIY9</accession>
<keyword evidence="1" id="KW-1133">Transmembrane helix</keyword>
<evidence type="ECO:0000313" key="2">
    <source>
        <dbReference type="EMBL" id="EDO02805.1"/>
    </source>
</evidence>
<organism evidence="2 3">
    <name type="scientific">Sclerotinia sclerotiorum (strain ATCC 18683 / 1980 / Ss-1)</name>
    <name type="common">White mold</name>
    <name type="synonym">Whetzelinia sclerotiorum</name>
    <dbReference type="NCBI Taxonomy" id="665079"/>
    <lineage>
        <taxon>Eukaryota</taxon>
        <taxon>Fungi</taxon>
        <taxon>Dikarya</taxon>
        <taxon>Ascomycota</taxon>
        <taxon>Pezizomycotina</taxon>
        <taxon>Leotiomycetes</taxon>
        <taxon>Helotiales</taxon>
        <taxon>Sclerotiniaceae</taxon>
        <taxon>Sclerotinia</taxon>
    </lineage>
</organism>
<evidence type="ECO:0000313" key="3">
    <source>
        <dbReference type="Proteomes" id="UP000001312"/>
    </source>
</evidence>
<evidence type="ECO:0000256" key="1">
    <source>
        <dbReference type="SAM" id="Phobius"/>
    </source>
</evidence>
<sequence>MINGFDVFLVRGTNAIYYNELREIPLMAICGVSLRGFDMIRFMSQVMASDEYSIRKEVIWAVKVYIFQFTLLVAFIQSNHILYTVFY</sequence>
<keyword evidence="3" id="KW-1185">Reference proteome</keyword>
<dbReference type="RefSeq" id="XP_001593854.1">
    <property type="nucleotide sequence ID" value="XM_001593804.1"/>
</dbReference>
<dbReference type="EMBL" id="CH476626">
    <property type="protein sequence ID" value="EDO02805.1"/>
    <property type="molecule type" value="Genomic_DNA"/>
</dbReference>
<proteinExistence type="predicted"/>